<evidence type="ECO:0000313" key="3">
    <source>
        <dbReference type="Proteomes" id="UP001296967"/>
    </source>
</evidence>
<dbReference type="PANTHER" id="PTHR34825:SF2">
    <property type="entry name" value="AAA-ATPASE-LIKE DOMAIN-CONTAINING PROTEIN"/>
    <property type="match status" value="1"/>
</dbReference>
<evidence type="ECO:0000313" key="2">
    <source>
        <dbReference type="EMBL" id="MBK5931982.1"/>
    </source>
</evidence>
<comment type="caution">
    <text evidence="2">The sequence shown here is derived from an EMBL/GenBank/DDBJ whole genome shotgun (WGS) entry which is preliminary data.</text>
</comment>
<name>A0AAJ0XHV5_HALSE</name>
<reference evidence="2" key="2">
    <citation type="journal article" date="2020" name="Microorganisms">
        <title>Osmotic Adaptation and Compatible Solute Biosynthesis of Phototrophic Bacteria as Revealed from Genome Analyses.</title>
        <authorList>
            <person name="Imhoff J.F."/>
            <person name="Rahn T."/>
            <person name="Kunzel S."/>
            <person name="Keller A."/>
            <person name="Neulinger S.C."/>
        </authorList>
    </citation>
    <scope>NUCLEOTIDE SEQUENCE</scope>
    <source>
        <strain evidence="2">DSM 4395</strain>
    </source>
</reference>
<evidence type="ECO:0000259" key="1">
    <source>
        <dbReference type="Pfam" id="PF09820"/>
    </source>
</evidence>
<proteinExistence type="predicted"/>
<sequence>MRFPYGLANFQALIEEGYLYIDRTDRIRRIEDGGKQLLLLRPRRFGKSLWLSTLENYYDLAKATQFEQLFGGLKIGQAPTERHNRYFIMKWNFSLVDPMGDAEAIRASLHQHVNVQIRATVAKYRPQLASEVVVREDNAIASFQSLLAAISQTPHRLYLLIDEYDNFANEVLASHQQGEGRYQELVGGEGAIKTLFKAIKDAAEGRGLDRVFITGVSPVVLADITSGYNVVEDISREPEYADLCGFHEAEIRTVLEQVVSDCKLPPEQALEQAEEALELMRTFYNGYNFSLEPAGGQIYNPTLALYFLKHLADRCDYPRAMLDNNLAMDRNRIEYIARLPRGEAMVSAALDTAAPITIDELEQRFGVERMLHAPQTEGFLASLLYFFGVLTYSGRDPLGKLQLSIPNLVVRKLYVERIQEALLPGYDLDRERRAVCDRFYAAGELEPLCDFIEQRYLPVFDNRDLRWSNELVVKTAFLVTLFNDIAYIMDSETAIARGYCDLSLIVRPDRRQYALLDHVIEFKHLKVGDLPGLDSEAIASMPRETLRARPEVERLLSDANAQLTVYRKTLEGLYGDKLKLRTHAVVCIGLLRFVW</sequence>
<gene>
    <name evidence="2" type="ORF">CCR82_15945</name>
</gene>
<dbReference type="Proteomes" id="UP001296967">
    <property type="component" value="Unassembled WGS sequence"/>
</dbReference>
<accession>A0AAJ0XHV5</accession>
<dbReference type="PANTHER" id="PTHR34825">
    <property type="entry name" value="CONSERVED PROTEIN, WITH A WEAK D-GALACTARATE DEHYDRATASE/ALTRONATE HYDROLASE DOMAIN"/>
    <property type="match status" value="1"/>
</dbReference>
<dbReference type="RefSeq" id="WP_201246818.1">
    <property type="nucleotide sequence ID" value="NZ_NHSF01000073.1"/>
</dbReference>
<dbReference type="AlphaFoldDB" id="A0AAJ0XHV5"/>
<dbReference type="EMBL" id="NHSF01000073">
    <property type="protein sequence ID" value="MBK5931982.1"/>
    <property type="molecule type" value="Genomic_DNA"/>
</dbReference>
<feature type="domain" description="AAA-ATPase-like" evidence="1">
    <location>
        <begin position="4"/>
        <end position="225"/>
    </location>
</feature>
<dbReference type="InterPro" id="IPR018631">
    <property type="entry name" value="AAA-ATPase-like_dom"/>
</dbReference>
<dbReference type="Pfam" id="PF09820">
    <property type="entry name" value="AAA-ATPase_like"/>
    <property type="match status" value="1"/>
</dbReference>
<keyword evidence="3" id="KW-1185">Reference proteome</keyword>
<organism evidence="2 3">
    <name type="scientific">Halochromatium salexigens</name>
    <name type="common">Chromatium salexigens</name>
    <dbReference type="NCBI Taxonomy" id="49447"/>
    <lineage>
        <taxon>Bacteria</taxon>
        <taxon>Pseudomonadati</taxon>
        <taxon>Pseudomonadota</taxon>
        <taxon>Gammaproteobacteria</taxon>
        <taxon>Chromatiales</taxon>
        <taxon>Chromatiaceae</taxon>
        <taxon>Halochromatium</taxon>
    </lineage>
</organism>
<reference evidence="2" key="1">
    <citation type="submission" date="2017-05" db="EMBL/GenBank/DDBJ databases">
        <authorList>
            <person name="Imhoff J.F."/>
            <person name="Rahn T."/>
            <person name="Kuenzel S."/>
            <person name="Neulinger S.C."/>
        </authorList>
    </citation>
    <scope>NUCLEOTIDE SEQUENCE</scope>
    <source>
        <strain evidence="2">DSM 4395</strain>
    </source>
</reference>
<protein>
    <submittedName>
        <fullName evidence="2">AAA family ATPase</fullName>
    </submittedName>
</protein>